<gene>
    <name evidence="1" type="ORF">M408DRAFT_27487</name>
</gene>
<reference evidence="2" key="2">
    <citation type="submission" date="2015-01" db="EMBL/GenBank/DDBJ databases">
        <title>Evolutionary Origins and Diversification of the Mycorrhizal Mutualists.</title>
        <authorList>
            <consortium name="DOE Joint Genome Institute"/>
            <consortium name="Mycorrhizal Genomics Consortium"/>
            <person name="Kohler A."/>
            <person name="Kuo A."/>
            <person name="Nagy L.G."/>
            <person name="Floudas D."/>
            <person name="Copeland A."/>
            <person name="Barry K.W."/>
            <person name="Cichocki N."/>
            <person name="Veneault-Fourrey C."/>
            <person name="LaButti K."/>
            <person name="Lindquist E.A."/>
            <person name="Lipzen A."/>
            <person name="Lundell T."/>
            <person name="Morin E."/>
            <person name="Murat C."/>
            <person name="Riley R."/>
            <person name="Ohm R."/>
            <person name="Sun H."/>
            <person name="Tunlid A."/>
            <person name="Henrissat B."/>
            <person name="Grigoriev I.V."/>
            <person name="Hibbett D.S."/>
            <person name="Martin F."/>
        </authorList>
    </citation>
    <scope>NUCLEOTIDE SEQUENCE [LARGE SCALE GENOMIC DNA]</scope>
    <source>
        <strain evidence="2">MAFF 305830</strain>
    </source>
</reference>
<name>A0A0C3AV33_SERVB</name>
<accession>A0A0C3AV33</accession>
<sequence>MSGIKVDPIEKLPYELWTRCLRICACDQPDGPLALLAVSRAWESWLMAAPEVWTTIYLDGGPDESWRVGSFFHFSKPLLVEVVIDASSTMLSIVAQYQERIKSFIFPPKSDALYTSTDIMSLIGHIEGIIFTNLTHIHVESPEETAVFIPPELFLACPALVGIHGSYIGQSSVSHLPPSVMSIGISGDCQIPSQTCGYLQNLRLRCELIDLGENFQSELLPSCTSMLKRFELSFGAYENNGLLFTVSNYAHYLSCIKCLDSHVYDSLKVLRVTVPWFDAPFLIFLAAKYGTLEELDLVLDCSITGTMDTISLTDSDIGHVRKLAISAALRGFSNQDIGTVIKELSKNTTLQNLDDLRLDLPQFEIPQIFDILRTTTKLKELHLTNFHSSKVRSVTPERILLYHLHTFVAEYEHSLYDFDTPNLIRFRCGNIWLDQYPLPPLLISSVESLTIPAFLLIQWNDALVLNNDESKPLPRLSRLRMTTGYYYRNTGDFYQDPVSPLNFSNLTSISFGGKGAGCSSSEQARKECPLTRFTLEMLFSPENCPRLNTIKAQSYPIWALTAAMLHCRNSRSDVARIESLQLLAYPRVSLLEIIIRSLMAGDKNSKNDILAAAKMDCYFHHRWELYSWPPTCYECIISGHLSCLPTLEGLGENTIKAYVDHIAELEPTLQDADQVRLGNFTLEDWEAHIDQTITWVTDDSPQSCVRHNWQTLVNITASTLSGIPYDVL</sequence>
<protein>
    <submittedName>
        <fullName evidence="1">Uncharacterized protein</fullName>
    </submittedName>
</protein>
<proteinExistence type="predicted"/>
<dbReference type="HOGENOM" id="CLU_372199_0_0_1"/>
<evidence type="ECO:0000313" key="2">
    <source>
        <dbReference type="Proteomes" id="UP000054097"/>
    </source>
</evidence>
<dbReference type="AlphaFoldDB" id="A0A0C3AV33"/>
<dbReference type="Proteomes" id="UP000054097">
    <property type="component" value="Unassembled WGS sequence"/>
</dbReference>
<reference evidence="1 2" key="1">
    <citation type="submission" date="2014-04" db="EMBL/GenBank/DDBJ databases">
        <authorList>
            <consortium name="DOE Joint Genome Institute"/>
            <person name="Kuo A."/>
            <person name="Zuccaro A."/>
            <person name="Kohler A."/>
            <person name="Nagy L.G."/>
            <person name="Floudas D."/>
            <person name="Copeland A."/>
            <person name="Barry K.W."/>
            <person name="Cichocki N."/>
            <person name="Veneault-Fourrey C."/>
            <person name="LaButti K."/>
            <person name="Lindquist E.A."/>
            <person name="Lipzen A."/>
            <person name="Lundell T."/>
            <person name="Morin E."/>
            <person name="Murat C."/>
            <person name="Sun H."/>
            <person name="Tunlid A."/>
            <person name="Henrissat B."/>
            <person name="Grigoriev I.V."/>
            <person name="Hibbett D.S."/>
            <person name="Martin F."/>
            <person name="Nordberg H.P."/>
            <person name="Cantor M.N."/>
            <person name="Hua S.X."/>
        </authorList>
    </citation>
    <scope>NUCLEOTIDE SEQUENCE [LARGE SCALE GENOMIC DNA]</scope>
    <source>
        <strain evidence="1 2">MAFF 305830</strain>
    </source>
</reference>
<dbReference type="EMBL" id="KN824330">
    <property type="protein sequence ID" value="KIM23889.1"/>
    <property type="molecule type" value="Genomic_DNA"/>
</dbReference>
<organism evidence="1 2">
    <name type="scientific">Serendipita vermifera MAFF 305830</name>
    <dbReference type="NCBI Taxonomy" id="933852"/>
    <lineage>
        <taxon>Eukaryota</taxon>
        <taxon>Fungi</taxon>
        <taxon>Dikarya</taxon>
        <taxon>Basidiomycota</taxon>
        <taxon>Agaricomycotina</taxon>
        <taxon>Agaricomycetes</taxon>
        <taxon>Sebacinales</taxon>
        <taxon>Serendipitaceae</taxon>
        <taxon>Serendipita</taxon>
    </lineage>
</organism>
<keyword evidence="2" id="KW-1185">Reference proteome</keyword>
<evidence type="ECO:0000313" key="1">
    <source>
        <dbReference type="EMBL" id="KIM23889.1"/>
    </source>
</evidence>